<dbReference type="GO" id="GO:0005886">
    <property type="term" value="C:plasma membrane"/>
    <property type="evidence" value="ECO:0007669"/>
    <property type="project" value="TreeGrafter"/>
</dbReference>
<evidence type="ECO:0000313" key="9">
    <source>
        <dbReference type="RefSeq" id="XP_031567817.1"/>
    </source>
</evidence>
<feature type="signal peptide" evidence="7">
    <location>
        <begin position="1"/>
        <end position="27"/>
    </location>
</feature>
<dbReference type="GO" id="GO:0016740">
    <property type="term" value="F:transferase activity"/>
    <property type="evidence" value="ECO:0007669"/>
    <property type="project" value="UniProtKB-KW"/>
</dbReference>
<evidence type="ECO:0000256" key="7">
    <source>
        <dbReference type="SAM" id="SignalP"/>
    </source>
</evidence>
<keyword evidence="7" id="KW-0732">Signal</keyword>
<dbReference type="KEGG" id="aten:116302620"/>
<evidence type="ECO:0000256" key="6">
    <source>
        <dbReference type="SAM" id="Phobius"/>
    </source>
</evidence>
<keyword evidence="4" id="KW-0520">NAD</keyword>
<dbReference type="OrthoDB" id="5972199at2759"/>
<accession>A0A6P8IM00</accession>
<evidence type="ECO:0000256" key="1">
    <source>
        <dbReference type="ARBA" id="ARBA00005406"/>
    </source>
</evidence>
<name>A0A6P8IM00_ACTTE</name>
<sequence length="335" mass="37952">MTTFSLIQMAFFALISVFLALITVARTDSGINPGSTLNLRDIVIGRCDDYLRKNEKLRPKDCTAIWEKFRDVFAFKDVCQLTPSDYQPFFDAVEEGVINNKAMFWSGTYKAAHSYSFFDLTFTTLEDTFAGSMMNDLRWCGNPSLPPNTTDGIDYKSCPSCFKYNKFFWIQASITFAERVRGQARVMVNGTRISQPAYSNKSIFGKYELPNLKVADITKLFVIVLHTIGKKPIEKCGTKSIKKLEADATALGLNVHCENDPDMARHVLCIDHPKANECRFHDENQEPVETYWKILGIIFVVLFSVLLIVLIVLVALYFCRKKGSSTRAHLLQPNA</sequence>
<dbReference type="Gene3D" id="3.40.50.720">
    <property type="entry name" value="NAD(P)-binding Rossmann-like Domain"/>
    <property type="match status" value="1"/>
</dbReference>
<keyword evidence="6" id="KW-1133">Transmembrane helix</keyword>
<dbReference type="InParanoid" id="A0A6P8IM00"/>
<reference evidence="9" key="1">
    <citation type="submission" date="2025-08" db="UniProtKB">
        <authorList>
            <consortium name="RefSeq"/>
        </authorList>
    </citation>
    <scope>IDENTIFICATION</scope>
</reference>
<dbReference type="PANTHER" id="PTHR10912">
    <property type="entry name" value="ADP-RIBOSYL CYCLASE"/>
    <property type="match status" value="1"/>
</dbReference>
<dbReference type="SUPFAM" id="SSF52309">
    <property type="entry name" value="N-(deoxy)ribosyltransferase-like"/>
    <property type="match status" value="1"/>
</dbReference>
<dbReference type="CDD" id="cd04759">
    <property type="entry name" value="Rib_hydrolase"/>
    <property type="match status" value="1"/>
</dbReference>
<evidence type="ECO:0000313" key="8">
    <source>
        <dbReference type="Proteomes" id="UP000515163"/>
    </source>
</evidence>
<dbReference type="RefSeq" id="XP_031567817.1">
    <property type="nucleotide sequence ID" value="XM_031711957.1"/>
</dbReference>
<feature type="chain" id="PRO_5027893944" evidence="7">
    <location>
        <begin position="28"/>
        <end position="335"/>
    </location>
</feature>
<dbReference type="AlphaFoldDB" id="A0A6P8IM00"/>
<keyword evidence="2" id="KW-0808">Transferase</keyword>
<evidence type="ECO:0000256" key="2">
    <source>
        <dbReference type="ARBA" id="ARBA00022679"/>
    </source>
</evidence>
<dbReference type="FunCoup" id="A0A6P8IM00">
    <property type="interactions" value="529"/>
</dbReference>
<evidence type="ECO:0000256" key="3">
    <source>
        <dbReference type="ARBA" id="ARBA00022801"/>
    </source>
</evidence>
<feature type="transmembrane region" description="Helical" evidence="6">
    <location>
        <begin position="294"/>
        <end position="319"/>
    </location>
</feature>
<dbReference type="Pfam" id="PF02267">
    <property type="entry name" value="Rib_hydrolayse"/>
    <property type="match status" value="1"/>
</dbReference>
<keyword evidence="6" id="KW-0812">Transmembrane</keyword>
<evidence type="ECO:0000256" key="5">
    <source>
        <dbReference type="ARBA" id="ARBA00023157"/>
    </source>
</evidence>
<dbReference type="GO" id="GO:0016849">
    <property type="term" value="F:phosphorus-oxygen lyase activity"/>
    <property type="evidence" value="ECO:0007669"/>
    <property type="project" value="TreeGrafter"/>
</dbReference>
<keyword evidence="8" id="KW-1185">Reference proteome</keyword>
<keyword evidence="5" id="KW-1015">Disulfide bond</keyword>
<dbReference type="GeneID" id="116302620"/>
<organism evidence="8 9">
    <name type="scientific">Actinia tenebrosa</name>
    <name type="common">Australian red waratah sea anemone</name>
    <dbReference type="NCBI Taxonomy" id="6105"/>
    <lineage>
        <taxon>Eukaryota</taxon>
        <taxon>Metazoa</taxon>
        <taxon>Cnidaria</taxon>
        <taxon>Anthozoa</taxon>
        <taxon>Hexacorallia</taxon>
        <taxon>Actiniaria</taxon>
        <taxon>Actiniidae</taxon>
        <taxon>Actinia</taxon>
    </lineage>
</organism>
<dbReference type="Gene3D" id="1.20.82.10">
    <property type="entry name" value="ADP Ribosyl Cyclase, Chain A, domain 1"/>
    <property type="match status" value="1"/>
</dbReference>
<dbReference type="PANTHER" id="PTHR10912:SF7">
    <property type="entry name" value="ADP-RIBOSYL CYCLASE_CYCLIC ADP-RIBOSE HYDROLASE"/>
    <property type="match status" value="1"/>
</dbReference>
<keyword evidence="3" id="KW-0378">Hydrolase</keyword>
<evidence type="ECO:0000256" key="4">
    <source>
        <dbReference type="ARBA" id="ARBA00023027"/>
    </source>
</evidence>
<proteinExistence type="inferred from homology"/>
<gene>
    <name evidence="9" type="primary">LOC116302620</name>
</gene>
<dbReference type="Proteomes" id="UP000515163">
    <property type="component" value="Unplaced"/>
</dbReference>
<protein>
    <submittedName>
        <fullName evidence="9">ADP-ribosyl cyclase/cyclic ADP-ribose hydrolase-like</fullName>
    </submittedName>
</protein>
<comment type="similarity">
    <text evidence="1">Belongs to the ADP-ribosyl cyclase family.</text>
</comment>
<dbReference type="GO" id="GO:0061809">
    <property type="term" value="F:NAD+ nucleosidase activity, cyclic ADP-ribose generating"/>
    <property type="evidence" value="ECO:0007669"/>
    <property type="project" value="InterPro"/>
</dbReference>
<keyword evidence="6" id="KW-0472">Membrane</keyword>
<dbReference type="InterPro" id="IPR003193">
    <property type="entry name" value="ADP-ribosyl_cyclase"/>
</dbReference>